<dbReference type="PROSITE" id="PS51257">
    <property type="entry name" value="PROKAR_LIPOPROTEIN"/>
    <property type="match status" value="1"/>
</dbReference>
<dbReference type="GO" id="GO:1904680">
    <property type="term" value="F:peptide transmembrane transporter activity"/>
    <property type="evidence" value="ECO:0007669"/>
    <property type="project" value="TreeGrafter"/>
</dbReference>
<feature type="signal peptide" evidence="5">
    <location>
        <begin position="1"/>
        <end position="19"/>
    </location>
</feature>
<dbReference type="AlphaFoldDB" id="A0A437GUW7"/>
<accession>A0A437GUW7</accession>
<keyword evidence="4 5" id="KW-0732">Signal</keyword>
<dbReference type="Gene3D" id="3.10.105.10">
    <property type="entry name" value="Dipeptide-binding Protein, Domain 3"/>
    <property type="match status" value="1"/>
</dbReference>
<reference evidence="7 8" key="1">
    <citation type="submission" date="2018-12" db="EMBL/GenBank/DDBJ databases">
        <title>Croceicoccus ponticola sp. nov., a lipolytic bacterium isolated from seawater.</title>
        <authorList>
            <person name="Yoon J.-H."/>
        </authorList>
    </citation>
    <scope>NUCLEOTIDE SEQUENCE [LARGE SCALE GENOMIC DNA]</scope>
    <source>
        <strain evidence="7 8">GM-16</strain>
    </source>
</reference>
<comment type="caution">
    <text evidence="7">The sequence shown here is derived from an EMBL/GenBank/DDBJ whole genome shotgun (WGS) entry which is preliminary data.</text>
</comment>
<protein>
    <submittedName>
        <fullName evidence="7">Peptide ABC transporter substrate-binding protein</fullName>
    </submittedName>
</protein>
<comment type="subcellular location">
    <subcellularLocation>
        <location evidence="1">Periplasm</location>
    </subcellularLocation>
</comment>
<evidence type="ECO:0000313" key="7">
    <source>
        <dbReference type="EMBL" id="RVQ65332.1"/>
    </source>
</evidence>
<dbReference type="InterPro" id="IPR000914">
    <property type="entry name" value="SBP_5_dom"/>
</dbReference>
<keyword evidence="3" id="KW-0813">Transport</keyword>
<dbReference type="SUPFAM" id="SSF53850">
    <property type="entry name" value="Periplasmic binding protein-like II"/>
    <property type="match status" value="1"/>
</dbReference>
<evidence type="ECO:0000256" key="4">
    <source>
        <dbReference type="ARBA" id="ARBA00022729"/>
    </source>
</evidence>
<evidence type="ECO:0000313" key="8">
    <source>
        <dbReference type="Proteomes" id="UP000283003"/>
    </source>
</evidence>
<dbReference type="PANTHER" id="PTHR30290:SF10">
    <property type="entry name" value="PERIPLASMIC OLIGOPEPTIDE-BINDING PROTEIN-RELATED"/>
    <property type="match status" value="1"/>
</dbReference>
<evidence type="ECO:0000256" key="5">
    <source>
        <dbReference type="SAM" id="SignalP"/>
    </source>
</evidence>
<dbReference type="Gene3D" id="3.90.76.10">
    <property type="entry name" value="Dipeptide-binding Protein, Domain 1"/>
    <property type="match status" value="1"/>
</dbReference>
<organism evidence="7 8">
    <name type="scientific">Croceicoccus ponticola</name>
    <dbReference type="NCBI Taxonomy" id="2217664"/>
    <lineage>
        <taxon>Bacteria</taxon>
        <taxon>Pseudomonadati</taxon>
        <taxon>Pseudomonadota</taxon>
        <taxon>Alphaproteobacteria</taxon>
        <taxon>Sphingomonadales</taxon>
        <taxon>Erythrobacteraceae</taxon>
        <taxon>Croceicoccus</taxon>
    </lineage>
</organism>
<dbReference type="GO" id="GO:0030288">
    <property type="term" value="C:outer membrane-bounded periplasmic space"/>
    <property type="evidence" value="ECO:0007669"/>
    <property type="project" value="UniProtKB-ARBA"/>
</dbReference>
<dbReference type="GO" id="GO:0015833">
    <property type="term" value="P:peptide transport"/>
    <property type="evidence" value="ECO:0007669"/>
    <property type="project" value="TreeGrafter"/>
</dbReference>
<dbReference type="PIRSF" id="PIRSF002741">
    <property type="entry name" value="MppA"/>
    <property type="match status" value="1"/>
</dbReference>
<name>A0A437GUW7_9SPHN</name>
<dbReference type="FunFam" id="3.10.105.10:FF:000001">
    <property type="entry name" value="Oligopeptide ABC transporter, oligopeptide-binding protein"/>
    <property type="match status" value="1"/>
</dbReference>
<feature type="chain" id="PRO_5019285281" evidence="5">
    <location>
        <begin position="20"/>
        <end position="539"/>
    </location>
</feature>
<evidence type="ECO:0000259" key="6">
    <source>
        <dbReference type="Pfam" id="PF00496"/>
    </source>
</evidence>
<sequence>MTSLYSRICIALAMALSLAACSKGETDADIGVQDGILLTGNGVEPRTLDPQLNTGSPDGRIIAVLSEGLVTSDPIDPYGVLPGVAQSWEHDDEYRQWTFHLRPGAMWSDGSPLTAQDFLYSFRRILTPALGAELAELFYGIKGAEDFNKGKTDDFSTVGFSSPDPQTLVITADAPMPHLLNMLATYTFYPVQKAAVEANGKMTDRNNDWFEQGSYVGNGPFILDEWKTNQYISVKKNPNYWDAANVRLNGIRFFAIENQKSELNAYLSGQLHMTNTGSVPVERIASLRKSHPDELRTDHQPNANFYAFNTGRKAFSDKRVRKALSLALDRKLLTERVLLGGETPAGGLAPLGLPGYDAMPAPKADPAAARRLLAQAGYPGGKGFPKLDILINTLEKNRKLAEAIQAMWKKELGIDVGIYNQEWKVFLDTRKARDFDVTRSGWFGFYPGPGAYLTLMTTDSPNNDSGWSNPRYDALVAEALATGDTTKRMNLFHQAEAILIDEMPILPLYYGAQNTMVDTRVKNWGSDGAGNFKFVYLEE</sequence>
<gene>
    <name evidence="7" type="ORF">EKN06_13945</name>
</gene>
<dbReference type="GO" id="GO:0043190">
    <property type="term" value="C:ATP-binding cassette (ABC) transporter complex"/>
    <property type="evidence" value="ECO:0007669"/>
    <property type="project" value="InterPro"/>
</dbReference>
<evidence type="ECO:0000256" key="1">
    <source>
        <dbReference type="ARBA" id="ARBA00004418"/>
    </source>
</evidence>
<keyword evidence="8" id="KW-1185">Reference proteome</keyword>
<feature type="domain" description="Solute-binding protein family 5" evidence="6">
    <location>
        <begin position="81"/>
        <end position="463"/>
    </location>
</feature>
<dbReference type="EMBL" id="RXOL01000008">
    <property type="protein sequence ID" value="RVQ65332.1"/>
    <property type="molecule type" value="Genomic_DNA"/>
</dbReference>
<dbReference type="OrthoDB" id="8144963at2"/>
<dbReference type="InterPro" id="IPR030678">
    <property type="entry name" value="Peptide/Ni-bd"/>
</dbReference>
<dbReference type="InterPro" id="IPR039424">
    <property type="entry name" value="SBP_5"/>
</dbReference>
<dbReference type="RefSeq" id="WP_127613533.1">
    <property type="nucleotide sequence ID" value="NZ_RXOL01000008.1"/>
</dbReference>
<dbReference type="CDD" id="cd08504">
    <property type="entry name" value="PBP2_OppA"/>
    <property type="match status" value="1"/>
</dbReference>
<evidence type="ECO:0000256" key="2">
    <source>
        <dbReference type="ARBA" id="ARBA00005695"/>
    </source>
</evidence>
<dbReference type="Gene3D" id="3.40.190.10">
    <property type="entry name" value="Periplasmic binding protein-like II"/>
    <property type="match status" value="1"/>
</dbReference>
<dbReference type="PANTHER" id="PTHR30290">
    <property type="entry name" value="PERIPLASMIC BINDING COMPONENT OF ABC TRANSPORTER"/>
    <property type="match status" value="1"/>
</dbReference>
<evidence type="ECO:0000256" key="3">
    <source>
        <dbReference type="ARBA" id="ARBA00022448"/>
    </source>
</evidence>
<dbReference type="Proteomes" id="UP000283003">
    <property type="component" value="Unassembled WGS sequence"/>
</dbReference>
<comment type="similarity">
    <text evidence="2">Belongs to the bacterial solute-binding protein 5 family.</text>
</comment>
<proteinExistence type="inferred from homology"/>
<dbReference type="Pfam" id="PF00496">
    <property type="entry name" value="SBP_bac_5"/>
    <property type="match status" value="1"/>
</dbReference>